<dbReference type="EMBL" id="JBEHHI010000002">
    <property type="protein sequence ID" value="MEX5728991.1"/>
    <property type="molecule type" value="Genomic_DNA"/>
</dbReference>
<organism evidence="1 2">
    <name type="scientific">Rhodovulum iodosum</name>
    <dbReference type="NCBI Taxonomy" id="68291"/>
    <lineage>
        <taxon>Bacteria</taxon>
        <taxon>Pseudomonadati</taxon>
        <taxon>Pseudomonadota</taxon>
        <taxon>Alphaproteobacteria</taxon>
        <taxon>Rhodobacterales</taxon>
        <taxon>Paracoccaceae</taxon>
        <taxon>Rhodovulum</taxon>
    </lineage>
</organism>
<accession>A0ABV3XUG7</accession>
<sequence>MNLRWMLRAKRWAQTPPSAGRVKFVLGVIALCLLLYAVERVFGWPDWLTPNSPRGRIGL</sequence>
<reference evidence="1 2" key="1">
    <citation type="submission" date="2024-06" db="EMBL/GenBank/DDBJ databases">
        <title>Genome of Rhodovulum iodosum, a marine photoferrotroph.</title>
        <authorList>
            <person name="Bianchini G."/>
            <person name="Nikeleit V."/>
            <person name="Kappler A."/>
            <person name="Bryce C."/>
            <person name="Sanchez-Baracaldo P."/>
        </authorList>
    </citation>
    <scope>NUCLEOTIDE SEQUENCE [LARGE SCALE GENOMIC DNA]</scope>
    <source>
        <strain evidence="1 2">UT/N1</strain>
    </source>
</reference>
<protein>
    <submittedName>
        <fullName evidence="1">Uncharacterized protein</fullName>
    </submittedName>
</protein>
<gene>
    <name evidence="1" type="ORF">Ga0609869_002344</name>
</gene>
<proteinExistence type="predicted"/>
<dbReference type="Proteomes" id="UP001560019">
    <property type="component" value="Unassembled WGS sequence"/>
</dbReference>
<keyword evidence="2" id="KW-1185">Reference proteome</keyword>
<comment type="caution">
    <text evidence="1">The sequence shown here is derived from an EMBL/GenBank/DDBJ whole genome shotgun (WGS) entry which is preliminary data.</text>
</comment>
<evidence type="ECO:0000313" key="2">
    <source>
        <dbReference type="Proteomes" id="UP001560019"/>
    </source>
</evidence>
<name>A0ABV3XUG7_9RHOB</name>
<evidence type="ECO:0000313" key="1">
    <source>
        <dbReference type="EMBL" id="MEX5728991.1"/>
    </source>
</evidence>
<dbReference type="RefSeq" id="WP_125404139.1">
    <property type="nucleotide sequence ID" value="NZ_JBEHHI010000002.1"/>
</dbReference>